<keyword evidence="6" id="KW-0496">Mitochondrion</keyword>
<keyword evidence="14" id="KW-1185">Reference proteome</keyword>
<dbReference type="CDD" id="cd00165">
    <property type="entry name" value="S4"/>
    <property type="match status" value="1"/>
</dbReference>
<keyword evidence="4 10" id="KW-0694">RNA-binding</keyword>
<comment type="function">
    <text evidence="8">Component of the mitochondrial ribosome (mitoribosome), a dedicated translation machinery responsible for the synthesis of mitochondrial genome-encoded proteins, including at least some of the essential transmembrane subunits of the mitochondrial respiratory chain. The mitoribosomes are attached to the mitochondrial inner membrane and translation products are cotranslationally integrated into the membrane.</text>
</comment>
<dbReference type="AlphaFoldDB" id="A0AA43TR78"/>
<dbReference type="InterPro" id="IPR018079">
    <property type="entry name" value="Ribosomal_uS4_CS"/>
</dbReference>
<keyword evidence="3 10" id="KW-0699">rRNA-binding</keyword>
<dbReference type="SUPFAM" id="SSF55174">
    <property type="entry name" value="Alpha-L RNA-binding motif"/>
    <property type="match status" value="1"/>
</dbReference>
<evidence type="ECO:0000259" key="12">
    <source>
        <dbReference type="SMART" id="SM00363"/>
    </source>
</evidence>
<dbReference type="InterPro" id="IPR022801">
    <property type="entry name" value="Ribosomal_uS4"/>
</dbReference>
<feature type="compositionally biased region" description="Basic and acidic residues" evidence="11">
    <location>
        <begin position="99"/>
        <end position="108"/>
    </location>
</feature>
<comment type="caution">
    <text evidence="13">The sequence shown here is derived from an EMBL/GenBank/DDBJ whole genome shotgun (WGS) entry which is preliminary data.</text>
</comment>
<comment type="subcellular location">
    <subcellularLocation>
        <location evidence="1">Mitochondrion</location>
    </subcellularLocation>
</comment>
<feature type="domain" description="RNA-binding S4" evidence="12">
    <location>
        <begin position="123"/>
        <end position="183"/>
    </location>
</feature>
<comment type="similarity">
    <text evidence="2">Belongs to the universal ribosomal protein uS4 family.</text>
</comment>
<keyword evidence="5" id="KW-0689">Ribosomal protein</keyword>
<evidence type="ECO:0000256" key="7">
    <source>
        <dbReference type="ARBA" id="ARBA00023274"/>
    </source>
</evidence>
<evidence type="ECO:0000313" key="13">
    <source>
        <dbReference type="EMBL" id="MDI1485358.1"/>
    </source>
</evidence>
<evidence type="ECO:0000256" key="8">
    <source>
        <dbReference type="ARBA" id="ARBA00037226"/>
    </source>
</evidence>
<dbReference type="FunFam" id="3.10.290.10:FF:000025">
    <property type="entry name" value="30S ribosomal subunit S4"/>
    <property type="match status" value="1"/>
</dbReference>
<feature type="region of interest" description="Disordered" evidence="11">
    <location>
        <begin position="89"/>
        <end position="108"/>
    </location>
</feature>
<protein>
    <recommendedName>
        <fullName evidence="9">Small ribosomal subunit protein uS4m</fullName>
    </recommendedName>
</protein>
<keyword evidence="7" id="KW-0687">Ribonucleoprotein</keyword>
<dbReference type="PANTHER" id="PTHR11831:SF4">
    <property type="entry name" value="SMALL RIBOSOMAL SUBUNIT PROTEIN US4M"/>
    <property type="match status" value="1"/>
</dbReference>
<evidence type="ECO:0000313" key="14">
    <source>
        <dbReference type="Proteomes" id="UP001161017"/>
    </source>
</evidence>
<evidence type="ECO:0000256" key="5">
    <source>
        <dbReference type="ARBA" id="ARBA00022980"/>
    </source>
</evidence>
<evidence type="ECO:0000256" key="1">
    <source>
        <dbReference type="ARBA" id="ARBA00004173"/>
    </source>
</evidence>
<dbReference type="PANTHER" id="PTHR11831">
    <property type="entry name" value="30S 40S RIBOSOMAL PROTEIN"/>
    <property type="match status" value="1"/>
</dbReference>
<feature type="region of interest" description="Disordered" evidence="11">
    <location>
        <begin position="183"/>
        <end position="246"/>
    </location>
</feature>
<dbReference type="Proteomes" id="UP001161017">
    <property type="component" value="Unassembled WGS sequence"/>
</dbReference>
<feature type="region of interest" description="Disordered" evidence="11">
    <location>
        <begin position="307"/>
        <end position="359"/>
    </location>
</feature>
<evidence type="ECO:0000256" key="2">
    <source>
        <dbReference type="ARBA" id="ARBA00007465"/>
    </source>
</evidence>
<evidence type="ECO:0000256" key="4">
    <source>
        <dbReference type="ARBA" id="ARBA00022884"/>
    </source>
</evidence>
<gene>
    <name evidence="13" type="ORF">OHK93_000495</name>
</gene>
<dbReference type="GO" id="GO:0005763">
    <property type="term" value="C:mitochondrial small ribosomal subunit"/>
    <property type="evidence" value="ECO:0007669"/>
    <property type="project" value="TreeGrafter"/>
</dbReference>
<dbReference type="InterPro" id="IPR002942">
    <property type="entry name" value="S4_RNA-bd"/>
</dbReference>
<evidence type="ECO:0000256" key="11">
    <source>
        <dbReference type="SAM" id="MobiDB-lite"/>
    </source>
</evidence>
<dbReference type="Gene3D" id="3.10.290.10">
    <property type="entry name" value="RNA-binding S4 domain"/>
    <property type="match status" value="1"/>
</dbReference>
<dbReference type="PROSITE" id="PS00632">
    <property type="entry name" value="RIBOSOMAL_S4"/>
    <property type="match status" value="1"/>
</dbReference>
<dbReference type="SMART" id="SM00363">
    <property type="entry name" value="S4"/>
    <property type="match status" value="1"/>
</dbReference>
<dbReference type="PROSITE" id="PS50889">
    <property type="entry name" value="S4"/>
    <property type="match status" value="1"/>
</dbReference>
<dbReference type="GO" id="GO:0019843">
    <property type="term" value="F:rRNA binding"/>
    <property type="evidence" value="ECO:0007669"/>
    <property type="project" value="UniProtKB-KW"/>
</dbReference>
<dbReference type="EMBL" id="JAPUFD010000001">
    <property type="protein sequence ID" value="MDI1485358.1"/>
    <property type="molecule type" value="Genomic_DNA"/>
</dbReference>
<proteinExistence type="inferred from homology"/>
<dbReference type="Pfam" id="PF01479">
    <property type="entry name" value="S4"/>
    <property type="match status" value="1"/>
</dbReference>
<sequence length="359" mass="40473">MRKRFHGLKRIKLRQSWNKFNLYNLARAEVQQTRNQTFFQQKWKAKSMSRAFHGETIREKQWTRMFRPGIRAVVPMDYNYLAEHDGAEQAAGRGSGADKPIDSEDKTYPRTPYLSNVYAQMERRLDTAIFRALFASSTRQARQFVVHGNVKVNGKMMIYPGYQLNPGDMFQVEPDRVMFATGASKDSKERRAGRRLRARVLKEKEANNETEGTEEDPETTQDTAPTPKPAAVEEMTPEQETKQRRASLQDLMKEAKTLLDNPSPSLSAKRKQDLRAFQRTLRKAMPRAGSGSVEELDAQLRDITSRLAQPIAPVPADETKSNSLPAEEMPELSTPSLRGGAGIAQAGPTTYPAAGLDRG</sequence>
<accession>A0AA43TR78</accession>
<dbReference type="GO" id="GO:0003735">
    <property type="term" value="F:structural constituent of ribosome"/>
    <property type="evidence" value="ECO:0007669"/>
    <property type="project" value="TreeGrafter"/>
</dbReference>
<evidence type="ECO:0000256" key="6">
    <source>
        <dbReference type="ARBA" id="ARBA00023128"/>
    </source>
</evidence>
<evidence type="ECO:0000256" key="9">
    <source>
        <dbReference type="ARBA" id="ARBA00071419"/>
    </source>
</evidence>
<evidence type="ECO:0000256" key="3">
    <source>
        <dbReference type="ARBA" id="ARBA00022730"/>
    </source>
</evidence>
<dbReference type="InterPro" id="IPR036986">
    <property type="entry name" value="S4_RNA-bd_sf"/>
</dbReference>
<name>A0AA43TR78_9LECA</name>
<evidence type="ECO:0000256" key="10">
    <source>
        <dbReference type="PROSITE-ProRule" id="PRU00182"/>
    </source>
</evidence>
<organism evidence="13 14">
    <name type="scientific">Ramalina farinacea</name>
    <dbReference type="NCBI Taxonomy" id="258253"/>
    <lineage>
        <taxon>Eukaryota</taxon>
        <taxon>Fungi</taxon>
        <taxon>Dikarya</taxon>
        <taxon>Ascomycota</taxon>
        <taxon>Pezizomycotina</taxon>
        <taxon>Lecanoromycetes</taxon>
        <taxon>OSLEUM clade</taxon>
        <taxon>Lecanoromycetidae</taxon>
        <taxon>Lecanorales</taxon>
        <taxon>Lecanorineae</taxon>
        <taxon>Ramalinaceae</taxon>
        <taxon>Ramalina</taxon>
    </lineage>
</organism>
<reference evidence="13" key="1">
    <citation type="journal article" date="2023" name="Genome Biol. Evol.">
        <title>First Whole Genome Sequence and Flow Cytometry Genome Size Data for the Lichen-Forming Fungus Ramalina farinacea (Ascomycota).</title>
        <authorList>
            <person name="Llewellyn T."/>
            <person name="Mian S."/>
            <person name="Hill R."/>
            <person name="Leitch I.J."/>
            <person name="Gaya E."/>
        </authorList>
    </citation>
    <scope>NUCLEOTIDE SEQUENCE</scope>
    <source>
        <strain evidence="13">LIQ254RAFAR</strain>
    </source>
</reference>
<dbReference type="GO" id="GO:0042274">
    <property type="term" value="P:ribosomal small subunit biogenesis"/>
    <property type="evidence" value="ECO:0007669"/>
    <property type="project" value="TreeGrafter"/>
</dbReference>